<gene>
    <name evidence="11" type="ORF">NMU02_10245</name>
</gene>
<dbReference type="CDD" id="cd06261">
    <property type="entry name" value="TM_PBP2"/>
    <property type="match status" value="1"/>
</dbReference>
<dbReference type="InterPro" id="IPR003439">
    <property type="entry name" value="ABC_transporter-like_ATP-bd"/>
</dbReference>
<keyword evidence="5 11" id="KW-0067">ATP-binding</keyword>
<dbReference type="InterPro" id="IPR000515">
    <property type="entry name" value="MetI-like"/>
</dbReference>
<dbReference type="PANTHER" id="PTHR42781:SF9">
    <property type="entry name" value="AMINO ACID ABC TRANSPORTER, ATP-BINDING PROTEIN-RELATED"/>
    <property type="match status" value="1"/>
</dbReference>
<dbReference type="PROSITE" id="PS50893">
    <property type="entry name" value="ABC_TRANSPORTER_2"/>
    <property type="match status" value="1"/>
</dbReference>
<dbReference type="InterPro" id="IPR017871">
    <property type="entry name" value="ABC_transporter-like_CS"/>
</dbReference>
<feature type="transmembrane region" description="Helical" evidence="8">
    <location>
        <begin position="70"/>
        <end position="93"/>
    </location>
</feature>
<feature type="transmembrane region" description="Helical" evidence="8">
    <location>
        <begin position="99"/>
        <end position="116"/>
    </location>
</feature>
<dbReference type="InterPro" id="IPR050093">
    <property type="entry name" value="ABC_SmlMolc_Importer"/>
</dbReference>
<dbReference type="PROSITE" id="PS00211">
    <property type="entry name" value="ABC_TRANSPORTER_1"/>
    <property type="match status" value="1"/>
</dbReference>
<dbReference type="Pfam" id="PF00528">
    <property type="entry name" value="BPD_transp_1"/>
    <property type="match status" value="1"/>
</dbReference>
<dbReference type="Pfam" id="PF00005">
    <property type="entry name" value="ABC_tran"/>
    <property type="match status" value="1"/>
</dbReference>
<organism evidence="11 12">
    <name type="scientific">Coprobacter tertius</name>
    <dbReference type="NCBI Taxonomy" id="2944915"/>
    <lineage>
        <taxon>Bacteria</taxon>
        <taxon>Pseudomonadati</taxon>
        <taxon>Bacteroidota</taxon>
        <taxon>Bacteroidia</taxon>
        <taxon>Bacteroidales</taxon>
        <taxon>Barnesiellaceae</taxon>
        <taxon>Coprobacter</taxon>
    </lineage>
</organism>
<dbReference type="SMART" id="SM00382">
    <property type="entry name" value="AAA"/>
    <property type="match status" value="1"/>
</dbReference>
<keyword evidence="2 8" id="KW-0813">Transport</keyword>
<evidence type="ECO:0000256" key="2">
    <source>
        <dbReference type="ARBA" id="ARBA00022448"/>
    </source>
</evidence>
<keyword evidence="4" id="KW-0547">Nucleotide-binding</keyword>
<evidence type="ECO:0000259" key="9">
    <source>
        <dbReference type="PROSITE" id="PS50893"/>
    </source>
</evidence>
<keyword evidence="12" id="KW-1185">Reference proteome</keyword>
<comment type="subcellular location">
    <subcellularLocation>
        <location evidence="1 8">Cell membrane</location>
        <topology evidence="1 8">Multi-pass membrane protein</topology>
    </subcellularLocation>
</comment>
<evidence type="ECO:0000256" key="3">
    <source>
        <dbReference type="ARBA" id="ARBA00022692"/>
    </source>
</evidence>
<accession>A0ABT1MIN2</accession>
<evidence type="ECO:0000256" key="7">
    <source>
        <dbReference type="ARBA" id="ARBA00023136"/>
    </source>
</evidence>
<sequence>MSAKVKIYVAVICSCLTLLAGWQWLSITMGNPHLFPGVFSLFSSFYDIVISPFFFDAIFFTFIRGLAGMGVSLVVSVFLARVMSYGIFLKAYIQPFLSLLRSIPVISFILLFLIWLRPGYIPFVMALVTMVPILTENIETGYRNLSPGIVEFSTIFGMNRGRRFKYVVYPALRPYLFSGLVSASGIGWKAIIIGEVLAQPQWGIGVAIKEAHGFIEIPELVSWTIIAVLLSYLIEICLRRISCYTFPLRFKINRKNVLIPVYSAITFENVSKTYERVKHEPHLLFENISFTIPPDGVCCITGASGVGKTTVLKMLSGLEKIDSGKINTGNHRISYLPQHPCLFPWFTVGENLMLPLLGSYTESEAVRMSTEILKRMDLEGYGNRMPDTLSGGEKQRVALARALLYPSTLWLFDEPFTGIDEECKKKIIKYITDLRKERSILFIYVSHDTDEKDIAGFQIEIPFHKKENNNII</sequence>
<name>A0ABT1MIN2_9BACT</name>
<feature type="transmembrane region" description="Helical" evidence="8">
    <location>
        <begin position="166"/>
        <end position="188"/>
    </location>
</feature>
<evidence type="ECO:0000256" key="4">
    <source>
        <dbReference type="ARBA" id="ARBA00022741"/>
    </source>
</evidence>
<feature type="transmembrane region" description="Helical" evidence="8">
    <location>
        <begin position="7"/>
        <end position="25"/>
    </location>
</feature>
<feature type="domain" description="ABC transmembrane type-1" evidence="10">
    <location>
        <begin position="58"/>
        <end position="238"/>
    </location>
</feature>
<evidence type="ECO:0000313" key="11">
    <source>
        <dbReference type="EMBL" id="MCP9612470.1"/>
    </source>
</evidence>
<dbReference type="Gene3D" id="3.40.50.300">
    <property type="entry name" value="P-loop containing nucleotide triphosphate hydrolases"/>
    <property type="match status" value="1"/>
</dbReference>
<dbReference type="InterPro" id="IPR027417">
    <property type="entry name" value="P-loop_NTPase"/>
</dbReference>
<evidence type="ECO:0000256" key="5">
    <source>
        <dbReference type="ARBA" id="ARBA00022840"/>
    </source>
</evidence>
<dbReference type="InterPro" id="IPR003593">
    <property type="entry name" value="AAA+_ATPase"/>
</dbReference>
<feature type="domain" description="ABC transporter" evidence="9">
    <location>
        <begin position="265"/>
        <end position="471"/>
    </location>
</feature>
<comment type="caution">
    <text evidence="11">The sequence shown here is derived from an EMBL/GenBank/DDBJ whole genome shotgun (WGS) entry which is preliminary data.</text>
</comment>
<dbReference type="RefSeq" id="WP_255027781.1">
    <property type="nucleotide sequence ID" value="NZ_JANDHW010000010.1"/>
</dbReference>
<dbReference type="Proteomes" id="UP001205603">
    <property type="component" value="Unassembled WGS sequence"/>
</dbReference>
<dbReference type="SUPFAM" id="SSF161098">
    <property type="entry name" value="MetI-like"/>
    <property type="match status" value="1"/>
</dbReference>
<evidence type="ECO:0000256" key="6">
    <source>
        <dbReference type="ARBA" id="ARBA00022989"/>
    </source>
</evidence>
<dbReference type="InterPro" id="IPR035906">
    <property type="entry name" value="MetI-like_sf"/>
</dbReference>
<dbReference type="GO" id="GO:0005524">
    <property type="term" value="F:ATP binding"/>
    <property type="evidence" value="ECO:0007669"/>
    <property type="project" value="UniProtKB-KW"/>
</dbReference>
<evidence type="ECO:0000313" key="12">
    <source>
        <dbReference type="Proteomes" id="UP001205603"/>
    </source>
</evidence>
<proteinExistence type="inferred from homology"/>
<dbReference type="Gene3D" id="1.10.3720.10">
    <property type="entry name" value="MetI-like"/>
    <property type="match status" value="1"/>
</dbReference>
<feature type="transmembrane region" description="Helical" evidence="8">
    <location>
        <begin position="45"/>
        <end position="63"/>
    </location>
</feature>
<dbReference type="PANTHER" id="PTHR42781">
    <property type="entry name" value="SPERMIDINE/PUTRESCINE IMPORT ATP-BINDING PROTEIN POTA"/>
    <property type="match status" value="1"/>
</dbReference>
<keyword evidence="7 8" id="KW-0472">Membrane</keyword>
<protein>
    <submittedName>
        <fullName evidence="11">ATP-binding cassette domain-containing protein</fullName>
    </submittedName>
</protein>
<evidence type="ECO:0000259" key="10">
    <source>
        <dbReference type="PROSITE" id="PS50928"/>
    </source>
</evidence>
<dbReference type="PROSITE" id="PS50928">
    <property type="entry name" value="ABC_TM1"/>
    <property type="match status" value="1"/>
</dbReference>
<comment type="similarity">
    <text evidence="8">Belongs to the binding-protein-dependent transport system permease family.</text>
</comment>
<keyword evidence="6 8" id="KW-1133">Transmembrane helix</keyword>
<dbReference type="EMBL" id="JANDHW010000010">
    <property type="protein sequence ID" value="MCP9612470.1"/>
    <property type="molecule type" value="Genomic_DNA"/>
</dbReference>
<evidence type="ECO:0000256" key="1">
    <source>
        <dbReference type="ARBA" id="ARBA00004651"/>
    </source>
</evidence>
<reference evidence="11 12" key="1">
    <citation type="submission" date="2022-07" db="EMBL/GenBank/DDBJ databases">
        <title>Fecal culturing of patients with breast cancer.</title>
        <authorList>
            <person name="Teng N.M.Y."/>
            <person name="Kiu R."/>
            <person name="Evans R."/>
            <person name="Baker D.J."/>
            <person name="Zenner C."/>
            <person name="Robinson S.D."/>
            <person name="Hall L.J."/>
        </authorList>
    </citation>
    <scope>NUCLEOTIDE SEQUENCE [LARGE SCALE GENOMIC DNA]</scope>
    <source>
        <strain evidence="11 12">LH1063</strain>
    </source>
</reference>
<keyword evidence="3 8" id="KW-0812">Transmembrane</keyword>
<dbReference type="SUPFAM" id="SSF52540">
    <property type="entry name" value="P-loop containing nucleoside triphosphate hydrolases"/>
    <property type="match status" value="1"/>
</dbReference>
<evidence type="ECO:0000256" key="8">
    <source>
        <dbReference type="RuleBase" id="RU363032"/>
    </source>
</evidence>